<feature type="compositionally biased region" description="Basic and acidic residues" evidence="1">
    <location>
        <begin position="322"/>
        <end position="334"/>
    </location>
</feature>
<keyword evidence="2" id="KW-0472">Membrane</keyword>
<protein>
    <submittedName>
        <fullName evidence="3">Uncharacterized protein</fullName>
    </submittedName>
</protein>
<reference evidence="3" key="1">
    <citation type="submission" date="2022-10" db="EMBL/GenBank/DDBJ databases">
        <title>Roseovarius pelagicus sp. nov., isolated from Arctic seawater.</title>
        <authorList>
            <person name="Hong Y.W."/>
            <person name="Hwang C.Y."/>
        </authorList>
    </citation>
    <scope>NUCLEOTIDE SEQUENCE</scope>
    <source>
        <strain evidence="3">HL-MP18</strain>
    </source>
</reference>
<feature type="transmembrane region" description="Helical" evidence="2">
    <location>
        <begin position="94"/>
        <end position="113"/>
    </location>
</feature>
<dbReference type="Proteomes" id="UP001064087">
    <property type="component" value="Chromosome"/>
</dbReference>
<sequence length="613" mass="62950">MLVASAAAGRQAALVDWALVIAVLGVTSALISTATVALLWRAVVARHERFEHAGTDDVRRLARVARTRFRAGHLIAAGGWLLVMATLARTQFGLPISALFMGPGLLIATIVAGSGLRLHKGAEAAVTLMEPAPSQRTRLGREALARLRHSWRVDEALKRTHGPEGSAAAIEVLGVLRDGAAFWPKLAEQELSLFGARMAWRFKAMSGLSWHGLSAGLIAWALALWLPLNVLPPLPSPLTFLTGASEQVPPEEEEKQDEDQTDPSSNDRDECGGGERESDGENGNGQGGASDKADQKNGQSGEGQGDTGQNAETDGDGGQGQERQEIDGTDRTDGGEGTEPGETGETAPSEQESGEAPLKNGESGSSDGQNGGDGAAPEDGQEGQRSDNVEGGQSEGQGGEARENAASEGVQKGEQGTNGEENAPDGQAGSEELPSDGAQDGQQGDDGDGEAADEQGDAKDGGTGTEDNADVETENGGGDQDSIDGGAPDAAATRPEASGSSEEQADLAVAGEGSDLSGDDSRVAEQPAPDGSSEETANAVQGGSAAGDGNEVEAEGFDPTGQSHPFAASGAAPEGLTIFQGDLPEYPENLLPAKPPTQRIPSWIKELENAVEN</sequence>
<keyword evidence="4" id="KW-1185">Reference proteome</keyword>
<dbReference type="EMBL" id="CP106738">
    <property type="protein sequence ID" value="UXX83806.1"/>
    <property type="molecule type" value="Genomic_DNA"/>
</dbReference>
<proteinExistence type="predicted"/>
<evidence type="ECO:0000313" key="4">
    <source>
        <dbReference type="Proteomes" id="UP001064087"/>
    </source>
</evidence>
<feature type="transmembrane region" description="Helical" evidence="2">
    <location>
        <begin position="207"/>
        <end position="228"/>
    </location>
</feature>
<feature type="transmembrane region" description="Helical" evidence="2">
    <location>
        <begin position="17"/>
        <end position="40"/>
    </location>
</feature>
<feature type="compositionally biased region" description="Acidic residues" evidence="1">
    <location>
        <begin position="443"/>
        <end position="455"/>
    </location>
</feature>
<feature type="compositionally biased region" description="Basic and acidic residues" evidence="1">
    <location>
        <begin position="265"/>
        <end position="279"/>
    </location>
</feature>
<feature type="transmembrane region" description="Helical" evidence="2">
    <location>
        <begin position="69"/>
        <end position="88"/>
    </location>
</feature>
<feature type="region of interest" description="Disordered" evidence="1">
    <location>
        <begin position="241"/>
        <end position="583"/>
    </location>
</feature>
<keyword evidence="2" id="KW-0812">Transmembrane</keyword>
<organism evidence="3 4">
    <name type="scientific">Roseovarius pelagicus</name>
    <dbReference type="NCBI Taxonomy" id="2980108"/>
    <lineage>
        <taxon>Bacteria</taxon>
        <taxon>Pseudomonadati</taxon>
        <taxon>Pseudomonadota</taxon>
        <taxon>Alphaproteobacteria</taxon>
        <taxon>Rhodobacterales</taxon>
        <taxon>Roseobacteraceae</taxon>
        <taxon>Roseovarius</taxon>
    </lineage>
</organism>
<name>A0ABY6DCC8_9RHOB</name>
<feature type="compositionally biased region" description="Acidic residues" evidence="1">
    <location>
        <begin position="249"/>
        <end position="261"/>
    </location>
</feature>
<gene>
    <name evidence="3" type="ORF">N7U68_03860</name>
</gene>
<evidence type="ECO:0000256" key="1">
    <source>
        <dbReference type="SAM" id="MobiDB-lite"/>
    </source>
</evidence>
<accession>A0ABY6DCC8</accession>
<keyword evidence="2" id="KW-1133">Transmembrane helix</keyword>
<evidence type="ECO:0000313" key="3">
    <source>
        <dbReference type="EMBL" id="UXX83806.1"/>
    </source>
</evidence>
<evidence type="ECO:0000256" key="2">
    <source>
        <dbReference type="SAM" id="Phobius"/>
    </source>
</evidence>